<sequence length="119" mass="13291">MTLEAILTASLKQVCDQTYPDFAPPATKLPYITYQQIYGDVIRYMGKEVSSKENAVMQINVWSASRKEAKAMILQIEAQLIMANQFQASPVAAAVSDFEADVPAYCSRQDFSIWADRST</sequence>
<dbReference type="EMBL" id="WKJL01000019">
    <property type="protein sequence ID" value="MRW86782.1"/>
    <property type="molecule type" value="Genomic_DNA"/>
</dbReference>
<name>A0A844DCL1_9BURK</name>
<organism evidence="1 2">
    <name type="scientific">Duganella aquatilis</name>
    <dbReference type="NCBI Taxonomy" id="2666082"/>
    <lineage>
        <taxon>Bacteria</taxon>
        <taxon>Pseudomonadati</taxon>
        <taxon>Pseudomonadota</taxon>
        <taxon>Betaproteobacteria</taxon>
        <taxon>Burkholderiales</taxon>
        <taxon>Oxalobacteraceae</taxon>
        <taxon>Telluria group</taxon>
        <taxon>Duganella</taxon>
    </lineage>
</organism>
<dbReference type="Pfam" id="PF11367">
    <property type="entry name" value="Tail_completion_gp17"/>
    <property type="match status" value="1"/>
</dbReference>
<reference evidence="1 2" key="1">
    <citation type="submission" date="2019-11" db="EMBL/GenBank/DDBJ databases">
        <title>Novel species isolated from a subtropical stream in China.</title>
        <authorList>
            <person name="Lu H."/>
        </authorList>
    </citation>
    <scope>NUCLEOTIDE SEQUENCE [LARGE SCALE GENOMIC DNA]</scope>
    <source>
        <strain evidence="1 2">FT26W</strain>
    </source>
</reference>
<dbReference type="InterPro" id="IPR021508">
    <property type="entry name" value="Gp17-like"/>
</dbReference>
<evidence type="ECO:0000313" key="1">
    <source>
        <dbReference type="EMBL" id="MRW86782.1"/>
    </source>
</evidence>
<gene>
    <name evidence="1" type="ORF">GJ698_22175</name>
</gene>
<dbReference type="AlphaFoldDB" id="A0A844DCL1"/>
<accession>A0A844DCL1</accession>
<protein>
    <submittedName>
        <fullName evidence="1">DUF3168 domain-containing protein</fullName>
    </submittedName>
</protein>
<evidence type="ECO:0000313" key="2">
    <source>
        <dbReference type="Proteomes" id="UP000439986"/>
    </source>
</evidence>
<comment type="caution">
    <text evidence="1">The sequence shown here is derived from an EMBL/GenBank/DDBJ whole genome shotgun (WGS) entry which is preliminary data.</text>
</comment>
<dbReference type="Gene3D" id="3.30.2000.30">
    <property type="match status" value="1"/>
</dbReference>
<dbReference type="InterPro" id="IPR053745">
    <property type="entry name" value="Viral_Tail_Comp_sf"/>
</dbReference>
<dbReference type="Proteomes" id="UP000439986">
    <property type="component" value="Unassembled WGS sequence"/>
</dbReference>
<keyword evidence="2" id="KW-1185">Reference proteome</keyword>
<dbReference type="RefSeq" id="WP_154360038.1">
    <property type="nucleotide sequence ID" value="NZ_WKJL01000019.1"/>
</dbReference>
<proteinExistence type="predicted"/>